<sequence>MATPASTTEAHKAGGRYGASTSSRKGASMQKSTRRPRTLVIPRRPARRVWRRVERSAAFAEPQAVSDQTSPALTQKCKEDDATISMGIATAVPIACPRQPSQVDDNVSESASILGSTFTPSETSVDLDNFPLPLSYSKSVFAGIEKVKTGTPSSACPAPLPHQHHRATPEEHTCDVRRYQPFEPKGQIPICMQTKQEPNKNPVSKQSRLSAANNELVEAISTSVASRLRSPSISGRPAVSRES</sequence>
<organism evidence="1 2">
    <name type="scientific">Trichothecium roseum</name>
    <dbReference type="NCBI Taxonomy" id="47278"/>
    <lineage>
        <taxon>Eukaryota</taxon>
        <taxon>Fungi</taxon>
        <taxon>Dikarya</taxon>
        <taxon>Ascomycota</taxon>
        <taxon>Pezizomycotina</taxon>
        <taxon>Sordariomycetes</taxon>
        <taxon>Hypocreomycetidae</taxon>
        <taxon>Hypocreales</taxon>
        <taxon>Hypocreales incertae sedis</taxon>
        <taxon>Trichothecium</taxon>
    </lineage>
</organism>
<reference evidence="1" key="1">
    <citation type="submission" date="2022-10" db="EMBL/GenBank/DDBJ databases">
        <title>Complete Genome of Trichothecium roseum strain YXFP-22015, a Plant Pathogen Isolated from Citrus.</title>
        <authorList>
            <person name="Wang Y."/>
            <person name="Zhu L."/>
        </authorList>
    </citation>
    <scope>NUCLEOTIDE SEQUENCE</scope>
    <source>
        <strain evidence="1">YXFP-22015</strain>
    </source>
</reference>
<keyword evidence="2" id="KW-1185">Reference proteome</keyword>
<comment type="caution">
    <text evidence="1">The sequence shown here is derived from an EMBL/GenBank/DDBJ whole genome shotgun (WGS) entry which is preliminary data.</text>
</comment>
<name>A0ACC0V9V5_9HYPO</name>
<dbReference type="Proteomes" id="UP001163324">
    <property type="component" value="Chromosome 2"/>
</dbReference>
<gene>
    <name evidence="1" type="ORF">N3K66_002321</name>
</gene>
<protein>
    <submittedName>
        <fullName evidence="1">Uncharacterized protein</fullName>
    </submittedName>
</protein>
<accession>A0ACC0V9V5</accession>
<evidence type="ECO:0000313" key="1">
    <source>
        <dbReference type="EMBL" id="KAI9902969.1"/>
    </source>
</evidence>
<dbReference type="EMBL" id="CM047941">
    <property type="protein sequence ID" value="KAI9902969.1"/>
    <property type="molecule type" value="Genomic_DNA"/>
</dbReference>
<evidence type="ECO:0000313" key="2">
    <source>
        <dbReference type="Proteomes" id="UP001163324"/>
    </source>
</evidence>
<proteinExistence type="predicted"/>